<organism evidence="1 2">
    <name type="scientific">Glycomyces paridis</name>
    <dbReference type="NCBI Taxonomy" id="2126555"/>
    <lineage>
        <taxon>Bacteria</taxon>
        <taxon>Bacillati</taxon>
        <taxon>Actinomycetota</taxon>
        <taxon>Actinomycetes</taxon>
        <taxon>Glycomycetales</taxon>
        <taxon>Glycomycetaceae</taxon>
        <taxon>Glycomyces</taxon>
    </lineage>
</organism>
<gene>
    <name evidence="1" type="ORF">E9998_22685</name>
</gene>
<proteinExistence type="predicted"/>
<evidence type="ECO:0000313" key="2">
    <source>
        <dbReference type="Proteomes" id="UP000305792"/>
    </source>
</evidence>
<sequence>MSNPNAAGSTARNALERGTFRDDYRTYTVRASSASAPDSFQVLTGERKDDVVLVVSGLNSGELKATWGPFWNGLKSNAKIWIEEQAFRTVYSVRRATAAAQAGAGVGPGAGAVSVGTCSVRACNG</sequence>
<accession>A0A4S8P0S9</accession>
<reference evidence="1 2" key="1">
    <citation type="journal article" date="2018" name="Int. J. Syst. Evol. Microbiol.">
        <title>Glycomyces paridis sp. nov., isolated from the medicinal plant Paris polyphylla.</title>
        <authorList>
            <person name="Fang X.M."/>
            <person name="Bai J.L."/>
            <person name="Su J."/>
            <person name="Zhao L.L."/>
            <person name="Liu H.Y."/>
            <person name="Ma B.P."/>
            <person name="Zhang Y.Q."/>
            <person name="Yu L.Y."/>
        </authorList>
    </citation>
    <scope>NUCLEOTIDE SEQUENCE [LARGE SCALE GENOMIC DNA]</scope>
    <source>
        <strain evidence="1 2">CPCC 204357</strain>
    </source>
</reference>
<comment type="caution">
    <text evidence="1">The sequence shown here is derived from an EMBL/GenBank/DDBJ whole genome shotgun (WGS) entry which is preliminary data.</text>
</comment>
<dbReference type="OrthoDB" id="5189922at2"/>
<protein>
    <submittedName>
        <fullName evidence="1">Uncharacterized protein</fullName>
    </submittedName>
</protein>
<dbReference type="RefSeq" id="WP_136531976.1">
    <property type="nucleotide sequence ID" value="NZ_STGX01000021.1"/>
</dbReference>
<dbReference type="EMBL" id="STGX01000021">
    <property type="protein sequence ID" value="THV23603.1"/>
    <property type="molecule type" value="Genomic_DNA"/>
</dbReference>
<dbReference type="Proteomes" id="UP000305792">
    <property type="component" value="Unassembled WGS sequence"/>
</dbReference>
<name>A0A4S8P0S9_9ACTN</name>
<dbReference type="AlphaFoldDB" id="A0A4S8P0S9"/>
<evidence type="ECO:0000313" key="1">
    <source>
        <dbReference type="EMBL" id="THV23603.1"/>
    </source>
</evidence>
<keyword evidence="2" id="KW-1185">Reference proteome</keyword>